<keyword evidence="1" id="KW-0547">Nucleotide-binding</keyword>
<reference evidence="5 6" key="1">
    <citation type="submission" date="2020-02" db="EMBL/GenBank/DDBJ databases">
        <title>Geodermatophilus sabuli CPCC 205279 I12A-02694.</title>
        <authorList>
            <person name="Jiang Z."/>
        </authorList>
    </citation>
    <scope>NUCLEOTIDE SEQUENCE [LARGE SCALE GENOMIC DNA]</scope>
    <source>
        <strain evidence="5 6">I12A-02694</strain>
    </source>
</reference>
<evidence type="ECO:0000313" key="6">
    <source>
        <dbReference type="Proteomes" id="UP000470246"/>
    </source>
</evidence>
<organism evidence="5 6">
    <name type="scientific">Geodermatophilus sabuli</name>
    <dbReference type="NCBI Taxonomy" id="1564158"/>
    <lineage>
        <taxon>Bacteria</taxon>
        <taxon>Bacillati</taxon>
        <taxon>Actinomycetota</taxon>
        <taxon>Actinomycetes</taxon>
        <taxon>Geodermatophilales</taxon>
        <taxon>Geodermatophilaceae</taxon>
        <taxon>Geodermatophilus</taxon>
    </lineage>
</organism>
<dbReference type="GO" id="GO:0005524">
    <property type="term" value="F:ATP binding"/>
    <property type="evidence" value="ECO:0007669"/>
    <property type="project" value="UniProtKB-KW"/>
</dbReference>
<dbReference type="InterPro" id="IPR013126">
    <property type="entry name" value="Hsp_70_fam"/>
</dbReference>
<name>A0A7K3W8D4_9ACTN</name>
<dbReference type="Gene3D" id="3.30.420.40">
    <property type="match status" value="2"/>
</dbReference>
<feature type="region of interest" description="Disordered" evidence="4">
    <location>
        <begin position="450"/>
        <end position="504"/>
    </location>
</feature>
<keyword evidence="6" id="KW-1185">Reference proteome</keyword>
<evidence type="ECO:0000256" key="3">
    <source>
        <dbReference type="ARBA" id="ARBA00023186"/>
    </source>
</evidence>
<feature type="compositionally biased region" description="Pro residues" evidence="4">
    <location>
        <begin position="564"/>
        <end position="640"/>
    </location>
</feature>
<dbReference type="Pfam" id="PF00012">
    <property type="entry name" value="HSP70"/>
    <property type="match status" value="1"/>
</dbReference>
<dbReference type="InterPro" id="IPR043129">
    <property type="entry name" value="ATPase_NBD"/>
</dbReference>
<keyword evidence="3" id="KW-0143">Chaperone</keyword>
<evidence type="ECO:0000256" key="4">
    <source>
        <dbReference type="SAM" id="MobiDB-lite"/>
    </source>
</evidence>
<feature type="compositionally biased region" description="Low complexity" evidence="4">
    <location>
        <begin position="520"/>
        <end position="539"/>
    </location>
</feature>
<protein>
    <submittedName>
        <fullName evidence="5">Hsp70 family protein</fullName>
    </submittedName>
</protein>
<accession>A0A7K3W8D4</accession>
<dbReference type="Gene3D" id="3.90.640.10">
    <property type="entry name" value="Actin, Chain A, domain 4"/>
    <property type="match status" value="1"/>
</dbReference>
<keyword evidence="2" id="KW-0067">ATP-binding</keyword>
<comment type="caution">
    <text evidence="5">The sequence shown here is derived from an EMBL/GenBank/DDBJ whole genome shotgun (WGS) entry which is preliminary data.</text>
</comment>
<dbReference type="GO" id="GO:0005829">
    <property type="term" value="C:cytosol"/>
    <property type="evidence" value="ECO:0007669"/>
    <property type="project" value="TreeGrafter"/>
</dbReference>
<dbReference type="GO" id="GO:0140662">
    <property type="term" value="F:ATP-dependent protein folding chaperone"/>
    <property type="evidence" value="ECO:0007669"/>
    <property type="project" value="InterPro"/>
</dbReference>
<proteinExistence type="predicted"/>
<gene>
    <name evidence="5" type="ORF">GCU56_19910</name>
</gene>
<dbReference type="SUPFAM" id="SSF53067">
    <property type="entry name" value="Actin-like ATPase domain"/>
    <property type="match status" value="2"/>
</dbReference>
<feature type="compositionally biased region" description="Low complexity" evidence="4">
    <location>
        <begin position="548"/>
        <end position="563"/>
    </location>
</feature>
<evidence type="ECO:0000313" key="5">
    <source>
        <dbReference type="EMBL" id="NEK60127.1"/>
    </source>
</evidence>
<evidence type="ECO:0000256" key="1">
    <source>
        <dbReference type="ARBA" id="ARBA00022741"/>
    </source>
</evidence>
<dbReference type="AlphaFoldDB" id="A0A7K3W8D4"/>
<dbReference type="Proteomes" id="UP000470246">
    <property type="component" value="Unassembled WGS sequence"/>
</dbReference>
<dbReference type="PANTHER" id="PTHR45639:SF32">
    <property type="entry name" value="HEAT SHOCK PROTEIN PDR13"/>
    <property type="match status" value="1"/>
</dbReference>
<dbReference type="PANTHER" id="PTHR45639">
    <property type="entry name" value="HSC70CB, ISOFORM G-RELATED"/>
    <property type="match status" value="1"/>
</dbReference>
<dbReference type="EMBL" id="JAAGWF010000025">
    <property type="protein sequence ID" value="NEK60127.1"/>
    <property type="molecule type" value="Genomic_DNA"/>
</dbReference>
<evidence type="ECO:0000256" key="2">
    <source>
        <dbReference type="ARBA" id="ARBA00022840"/>
    </source>
</evidence>
<feature type="region of interest" description="Disordered" evidence="4">
    <location>
        <begin position="520"/>
        <end position="654"/>
    </location>
</feature>
<feature type="compositionally biased region" description="Low complexity" evidence="4">
    <location>
        <begin position="641"/>
        <end position="654"/>
    </location>
</feature>
<dbReference type="RefSeq" id="WP_163483557.1">
    <property type="nucleotide sequence ID" value="NZ_JAAGWF010000025.1"/>
</dbReference>
<sequence length="654" mass="64571">MRNGEYGVGIDIGGGDLSAAVCRNDGGGASVAEVLPLGEHAASIPTRLTVGLDGRVAPAAADDAGSVTRVMERIGVPAPLYAGDRPVAAADVAAGAVQWVRELAAEREGGPDAWTVVTVPPSWAGHRRAELARALAAAGVPRFSLVSSAVAATHHHVTTGDLPAEPTVAVYDLGATTLDTAVVGPTADEALAHLAHPPAPQRWGGRDVDDAVLAHVRRCSGTPEGDRTSRSRARTVRAACVAAKEALSASTVVDVDVDGAEGPVRLTREELDEVLTAPILTSVEVLAGAIAGSGLDLGELDGIVLAGGGVRVPLVAETLSGELGRPLLVAADPALTAALGAAALAAEALTVEAMRLEQPVPAVPGPGEPVPADGVPATAALAVDGPPEVAPPQRLLRRRVRTAPPARTPAGRPTDRTARLRRGAVVTGALLGLVVLPPTLADVLGGDVTATSSGQGATDTPRDGVIASGSAAIGSEPSPTTVGPQPAQRRGAGSGGGQVAAVAPGGSPVTSLAAAITTAARTSSAARTPGSDVAGTPAPRSTPPPATAPGTTAPSSSGGTSSPDRPPAQTPPPVSPSADPPPVETPPADPPPVETPPADPPPVETPPSDPPPVETPPSDPPPVETPPADPPPAETPPADPAPTSEEAAPPVAEL</sequence>